<keyword evidence="3" id="KW-0813">Transport</keyword>
<dbReference type="RefSeq" id="WP_034744606.1">
    <property type="nucleotide sequence ID" value="NZ_BAUT01000013.1"/>
</dbReference>
<feature type="signal peptide" evidence="5">
    <location>
        <begin position="1"/>
        <end position="20"/>
    </location>
</feature>
<dbReference type="PROSITE" id="PS50983">
    <property type="entry name" value="FE_B12_PBP"/>
    <property type="match status" value="1"/>
</dbReference>
<dbReference type="PANTHER" id="PTHR30532:SF28">
    <property type="entry name" value="PETROBACTIN-BINDING PROTEIN YCLQ"/>
    <property type="match status" value="1"/>
</dbReference>
<dbReference type="Proteomes" id="UP000018890">
    <property type="component" value="Unassembled WGS sequence"/>
</dbReference>
<comment type="caution">
    <text evidence="7">The sequence shown here is derived from an EMBL/GenBank/DDBJ whole genome shotgun (WGS) entry which is preliminary data.</text>
</comment>
<evidence type="ECO:0000313" key="7">
    <source>
        <dbReference type="EMBL" id="GAE25757.1"/>
    </source>
</evidence>
<feature type="chain" id="PRO_5038805941" evidence="5">
    <location>
        <begin position="21"/>
        <end position="334"/>
    </location>
</feature>
<dbReference type="PROSITE" id="PS51257">
    <property type="entry name" value="PROKAR_LIPOPROTEIN"/>
    <property type="match status" value="1"/>
</dbReference>
<dbReference type="OrthoDB" id="63946at2"/>
<accession>W4Q1A5</accession>
<evidence type="ECO:0000256" key="3">
    <source>
        <dbReference type="ARBA" id="ARBA00022448"/>
    </source>
</evidence>
<sequence length="334" mass="35744">MRKSVLLLLMTMVLSLFIAACGSSTETEGEAVAPVEEEVEATEEATEEPAEAEEAGEITVTHQLGETVVPVNPESVVVFDLGVLDALDKLGVEAVTAVPTENVPEYLAKYQGSEYETAGTLFEPDFEKIYDLQPDLIIISGRAQEAYEELSEIAPTLFVQLDTANYLESLTSNIELLGEIFGVEEAAAQELAAINESLEALNAKATETGAEALVILANDGAISAYGPGSRFGMLHTDFGITPVDENIEVSQHGQNISFEYIAEKDPEYLFVVDRGAIVGGESSAQATVENDLVKGTQAYQNGNIVYLNPVYWYITTGGLTAVDGMIAEVADALE</sequence>
<evidence type="ECO:0000256" key="1">
    <source>
        <dbReference type="ARBA" id="ARBA00004193"/>
    </source>
</evidence>
<feature type="domain" description="Fe/B12 periplasmic-binding" evidence="6">
    <location>
        <begin position="75"/>
        <end position="334"/>
    </location>
</feature>
<name>W4Q1A5_9BACI</name>
<keyword evidence="8" id="KW-1185">Reference proteome</keyword>
<dbReference type="InterPro" id="IPR002491">
    <property type="entry name" value="ABC_transptr_periplasmic_BD"/>
</dbReference>
<organism evidence="7 8">
    <name type="scientific">Halalkalibacter wakoensis JCM 9140</name>
    <dbReference type="NCBI Taxonomy" id="1236970"/>
    <lineage>
        <taxon>Bacteria</taxon>
        <taxon>Bacillati</taxon>
        <taxon>Bacillota</taxon>
        <taxon>Bacilli</taxon>
        <taxon>Bacillales</taxon>
        <taxon>Bacillaceae</taxon>
        <taxon>Halalkalibacter</taxon>
    </lineage>
</organism>
<dbReference type="GO" id="GO:0005886">
    <property type="term" value="C:plasma membrane"/>
    <property type="evidence" value="ECO:0007669"/>
    <property type="project" value="UniProtKB-SubCell"/>
</dbReference>
<comment type="similarity">
    <text evidence="2">Belongs to the bacterial solute-binding protein 8 family.</text>
</comment>
<dbReference type="GO" id="GO:1901678">
    <property type="term" value="P:iron coordination entity transport"/>
    <property type="evidence" value="ECO:0007669"/>
    <property type="project" value="UniProtKB-ARBA"/>
</dbReference>
<dbReference type="CDD" id="cd01140">
    <property type="entry name" value="FatB"/>
    <property type="match status" value="1"/>
</dbReference>
<dbReference type="AlphaFoldDB" id="W4Q1A5"/>
<evidence type="ECO:0000259" key="6">
    <source>
        <dbReference type="PROSITE" id="PS50983"/>
    </source>
</evidence>
<evidence type="ECO:0000256" key="2">
    <source>
        <dbReference type="ARBA" id="ARBA00008814"/>
    </source>
</evidence>
<gene>
    <name evidence="7" type="ORF">JCM9140_1766</name>
</gene>
<keyword evidence="4 5" id="KW-0732">Signal</keyword>
<dbReference type="SUPFAM" id="SSF53807">
    <property type="entry name" value="Helical backbone' metal receptor"/>
    <property type="match status" value="1"/>
</dbReference>
<proteinExistence type="inferred from homology"/>
<dbReference type="Gene3D" id="3.40.50.1980">
    <property type="entry name" value="Nitrogenase molybdenum iron protein domain"/>
    <property type="match status" value="2"/>
</dbReference>
<dbReference type="InterPro" id="IPR033870">
    <property type="entry name" value="FatB"/>
</dbReference>
<dbReference type="Pfam" id="PF01497">
    <property type="entry name" value="Peripla_BP_2"/>
    <property type="match status" value="1"/>
</dbReference>
<dbReference type="GO" id="GO:0030288">
    <property type="term" value="C:outer membrane-bounded periplasmic space"/>
    <property type="evidence" value="ECO:0007669"/>
    <property type="project" value="TreeGrafter"/>
</dbReference>
<evidence type="ECO:0000256" key="4">
    <source>
        <dbReference type="ARBA" id="ARBA00022729"/>
    </source>
</evidence>
<evidence type="ECO:0000313" key="8">
    <source>
        <dbReference type="Proteomes" id="UP000018890"/>
    </source>
</evidence>
<reference evidence="7" key="1">
    <citation type="journal article" date="2014" name="Genome Announc.">
        <title>Draft Genome Sequences of Three Alkaliphilic Bacillus Strains, Bacillus wakoensis JCM 9140T, Bacillus akibai JCM 9157T, and Bacillus hemicellulosilyticus JCM 9152T.</title>
        <authorList>
            <person name="Yuki M."/>
            <person name="Oshima K."/>
            <person name="Suda W."/>
            <person name="Oshida Y."/>
            <person name="Kitamura K."/>
            <person name="Iida T."/>
            <person name="Hattori M."/>
            <person name="Ohkuma M."/>
        </authorList>
    </citation>
    <scope>NUCLEOTIDE SEQUENCE [LARGE SCALE GENOMIC DNA]</scope>
    <source>
        <strain evidence="7">JCM 9140</strain>
    </source>
</reference>
<dbReference type="STRING" id="1236970.JCM9140_1766"/>
<dbReference type="InterPro" id="IPR051313">
    <property type="entry name" value="Bact_iron-sidero_bind"/>
</dbReference>
<comment type="subcellular location">
    <subcellularLocation>
        <location evidence="1">Cell membrane</location>
        <topology evidence="1">Lipid-anchor</topology>
    </subcellularLocation>
</comment>
<protein>
    <submittedName>
        <fullName evidence="7">Iron compound ABC uptake transporter</fullName>
    </submittedName>
</protein>
<dbReference type="EMBL" id="BAUT01000013">
    <property type="protein sequence ID" value="GAE25757.1"/>
    <property type="molecule type" value="Genomic_DNA"/>
</dbReference>
<evidence type="ECO:0000256" key="5">
    <source>
        <dbReference type="SAM" id="SignalP"/>
    </source>
</evidence>
<dbReference type="PANTHER" id="PTHR30532">
    <property type="entry name" value="IRON III DICITRATE-BINDING PERIPLASMIC PROTEIN"/>
    <property type="match status" value="1"/>
</dbReference>